<evidence type="ECO:0000313" key="1">
    <source>
        <dbReference type="EMBL" id="CUQ24398.1"/>
    </source>
</evidence>
<name>A0A174UWW0_9BACE</name>
<organism evidence="1 2">
    <name type="scientific">Bacteroides faecis</name>
    <dbReference type="NCBI Taxonomy" id="674529"/>
    <lineage>
        <taxon>Bacteria</taxon>
        <taxon>Pseudomonadati</taxon>
        <taxon>Bacteroidota</taxon>
        <taxon>Bacteroidia</taxon>
        <taxon>Bacteroidales</taxon>
        <taxon>Bacteroidaceae</taxon>
        <taxon>Bacteroides</taxon>
    </lineage>
</organism>
<dbReference type="AlphaFoldDB" id="A0A174UWW0"/>
<evidence type="ECO:0000313" key="2">
    <source>
        <dbReference type="Proteomes" id="UP000095606"/>
    </source>
</evidence>
<accession>A0A174UWW0</accession>
<dbReference type="EMBL" id="CZAE01000032">
    <property type="protein sequence ID" value="CUQ24398.1"/>
    <property type="molecule type" value="Genomic_DNA"/>
</dbReference>
<proteinExistence type="predicted"/>
<reference evidence="1 2" key="1">
    <citation type="submission" date="2015-09" db="EMBL/GenBank/DDBJ databases">
        <authorList>
            <consortium name="Pathogen Informatics"/>
        </authorList>
    </citation>
    <scope>NUCLEOTIDE SEQUENCE [LARGE SCALE GENOMIC DNA]</scope>
    <source>
        <strain evidence="1 2">2789STDY5834846</strain>
    </source>
</reference>
<dbReference type="Proteomes" id="UP000095606">
    <property type="component" value="Unassembled WGS sequence"/>
</dbReference>
<gene>
    <name evidence="1" type="ORF">ERS852461_04691</name>
</gene>
<sequence>MYFIQLPVKNKFSYKENSTLTEKTHNKERLLREEGGALLIYSNPLFQQMKRKSHDQAYVTQVCYSD</sequence>
<protein>
    <submittedName>
        <fullName evidence="1">Uncharacterized protein</fullName>
    </submittedName>
</protein>